<evidence type="ECO:0000256" key="1">
    <source>
        <dbReference type="ARBA" id="ARBA00006464"/>
    </source>
</evidence>
<name>A0A173WSN2_9FIRM</name>
<comment type="caution">
    <text evidence="2">The sequence shown here is derived from an EMBL/GenBank/DDBJ whole genome shotgun (WGS) entry which is preliminary data.</text>
</comment>
<reference evidence="2 3" key="1">
    <citation type="journal article" date="2017" name="Front. Microbiol.">
        <title>New Insights into the Diversity of the Genus Faecalibacterium.</title>
        <authorList>
            <person name="Benevides L."/>
            <person name="Burman S."/>
            <person name="Martin R."/>
            <person name="Robert V."/>
            <person name="Thomas M."/>
            <person name="Miquel S."/>
            <person name="Chain F."/>
            <person name="Sokol H."/>
            <person name="Bermudez-Humaran L.G."/>
            <person name="Morrison M."/>
            <person name="Langella P."/>
            <person name="Azevedo V.A."/>
            <person name="Chatel J.M."/>
            <person name="Soares S."/>
        </authorList>
    </citation>
    <scope>NUCLEOTIDE SEQUENCE [LARGE SCALE GENOMIC DNA]</scope>
    <source>
        <strain evidence="2 3">CNCM I 4575</strain>
    </source>
</reference>
<dbReference type="InterPro" id="IPR003362">
    <property type="entry name" value="Bact_transf"/>
</dbReference>
<evidence type="ECO:0000313" key="2">
    <source>
        <dbReference type="EMBL" id="PDX82100.1"/>
    </source>
</evidence>
<comment type="similarity">
    <text evidence="1">Belongs to the bacterial sugar transferase family.</text>
</comment>
<protein>
    <submittedName>
        <fullName evidence="2">Sugar transferase</fullName>
    </submittedName>
</protein>
<evidence type="ECO:0000313" key="3">
    <source>
        <dbReference type="Proteomes" id="UP000220005"/>
    </source>
</evidence>
<gene>
    <name evidence="2" type="ORF">CGS58_01110</name>
</gene>
<dbReference type="AlphaFoldDB" id="A0A173WSN2"/>
<dbReference type="Pfam" id="PF02397">
    <property type="entry name" value="Bac_transf"/>
    <property type="match status" value="1"/>
</dbReference>
<keyword evidence="2" id="KW-0808">Transferase</keyword>
<proteinExistence type="inferred from homology"/>
<accession>A0A173WSN2</accession>
<organism evidence="2 3">
    <name type="scientific">Faecalibacterium prausnitzii</name>
    <dbReference type="NCBI Taxonomy" id="853"/>
    <lineage>
        <taxon>Bacteria</taxon>
        <taxon>Bacillati</taxon>
        <taxon>Bacillota</taxon>
        <taxon>Clostridia</taxon>
        <taxon>Eubacteriales</taxon>
        <taxon>Oscillospiraceae</taxon>
        <taxon>Faecalibacterium</taxon>
    </lineage>
</organism>
<dbReference type="EMBL" id="NMTY01000004">
    <property type="protein sequence ID" value="PDX82100.1"/>
    <property type="molecule type" value="Genomic_DNA"/>
</dbReference>
<sequence length="206" mass="23441">MYRNGIKRLLAILLSLCGMLVLSPLLLILCIAIKVDSPGPILFKQKRVGIHKKHFNILKFRTMRIDTPHDMPTHLLKDPDQYITRVGHFLRKTSLDELPQLWNIFVGDMAVIGPRPALWNQYDLLAQRDKYGANDVRPGLTGWAQIHGRDELEIDEKAKLDGYYVEHLSFGMDVKCFFGTIVAVLDHDGVVEGGTGTLHEEEKKKK</sequence>
<dbReference type="PANTHER" id="PTHR30576:SF10">
    <property type="entry name" value="SLL5057 PROTEIN"/>
    <property type="match status" value="1"/>
</dbReference>
<dbReference type="GO" id="GO:0016780">
    <property type="term" value="F:phosphotransferase activity, for other substituted phosphate groups"/>
    <property type="evidence" value="ECO:0007669"/>
    <property type="project" value="TreeGrafter"/>
</dbReference>
<dbReference type="OrthoDB" id="9808602at2"/>
<dbReference type="PANTHER" id="PTHR30576">
    <property type="entry name" value="COLANIC BIOSYNTHESIS UDP-GLUCOSE LIPID CARRIER TRANSFERASE"/>
    <property type="match status" value="1"/>
</dbReference>
<dbReference type="Proteomes" id="UP000220005">
    <property type="component" value="Unassembled WGS sequence"/>
</dbReference>
<dbReference type="RefSeq" id="WP_055188250.1">
    <property type="nucleotide sequence ID" value="NZ_NMTY01000004.1"/>
</dbReference>